<feature type="domain" description="DUF7076" evidence="6">
    <location>
        <begin position="549"/>
        <end position="657"/>
    </location>
</feature>
<dbReference type="Pfam" id="PF23036">
    <property type="entry name" value="TRAPPC10_1st"/>
    <property type="match status" value="1"/>
</dbReference>
<evidence type="ECO:0000313" key="9">
    <source>
        <dbReference type="EMBL" id="ORZ15428.1"/>
    </source>
</evidence>
<feature type="domain" description="Trs130 NTS" evidence="8">
    <location>
        <begin position="417"/>
        <end position="514"/>
    </location>
</feature>
<dbReference type="RefSeq" id="XP_021881176.1">
    <property type="nucleotide sequence ID" value="XM_022027807.1"/>
</dbReference>
<evidence type="ECO:0000259" key="4">
    <source>
        <dbReference type="Pfam" id="PF12584"/>
    </source>
</evidence>
<evidence type="ECO:0000256" key="2">
    <source>
        <dbReference type="ARBA" id="ARBA00022448"/>
    </source>
</evidence>
<accession>A0A1Y2GM43</accession>
<name>A0A1Y2GM43_9FUNG</name>
<dbReference type="STRING" id="64571.A0A1Y2GM43"/>
<reference evidence="9 10" key="1">
    <citation type="submission" date="2016-07" db="EMBL/GenBank/DDBJ databases">
        <title>Pervasive Adenine N6-methylation of Active Genes in Fungi.</title>
        <authorList>
            <consortium name="DOE Joint Genome Institute"/>
            <person name="Mondo S.J."/>
            <person name="Dannebaum R.O."/>
            <person name="Kuo R.C."/>
            <person name="Labutti K."/>
            <person name="Haridas S."/>
            <person name="Kuo A."/>
            <person name="Salamov A."/>
            <person name="Ahrendt S.R."/>
            <person name="Lipzen A."/>
            <person name="Sullivan W."/>
            <person name="Andreopoulos W.B."/>
            <person name="Clum A."/>
            <person name="Lindquist E."/>
            <person name="Daum C."/>
            <person name="Ramamoorthy G.K."/>
            <person name="Gryganskyi A."/>
            <person name="Culley D."/>
            <person name="Magnuson J.K."/>
            <person name="James T.Y."/>
            <person name="O'Malley M.A."/>
            <person name="Stajich J.E."/>
            <person name="Spatafora J.W."/>
            <person name="Visel A."/>
            <person name="Grigoriev I.V."/>
        </authorList>
    </citation>
    <scope>NUCLEOTIDE SEQUENCE [LARGE SCALE GENOMIC DNA]</scope>
    <source>
        <strain evidence="9 10">NRRL 3116</strain>
    </source>
</reference>
<dbReference type="OrthoDB" id="10256906at2759"/>
<dbReference type="Proteomes" id="UP000193648">
    <property type="component" value="Unassembled WGS sequence"/>
</dbReference>
<evidence type="ECO:0000313" key="10">
    <source>
        <dbReference type="Proteomes" id="UP000193648"/>
    </source>
</evidence>
<evidence type="ECO:0008006" key="11">
    <source>
        <dbReference type="Google" id="ProtNLM"/>
    </source>
</evidence>
<evidence type="ECO:0000259" key="5">
    <source>
        <dbReference type="Pfam" id="PF23036"/>
    </source>
</evidence>
<keyword evidence="2" id="KW-0813">Transport</keyword>
<dbReference type="GO" id="GO:0005829">
    <property type="term" value="C:cytosol"/>
    <property type="evidence" value="ECO:0007669"/>
    <property type="project" value="GOC"/>
</dbReference>
<evidence type="ECO:0000256" key="1">
    <source>
        <dbReference type="ARBA" id="ARBA00004555"/>
    </source>
</evidence>
<gene>
    <name evidence="9" type="ORF">BCR41DRAFT_386567</name>
</gene>
<dbReference type="InterPro" id="IPR055504">
    <property type="entry name" value="DUF7076"/>
</dbReference>
<dbReference type="FunCoup" id="A0A1Y2GM43">
    <property type="interactions" value="13"/>
</dbReference>
<dbReference type="Pfam" id="PF24967">
    <property type="entry name" value="NTS_TR130"/>
    <property type="match status" value="1"/>
</dbReference>
<dbReference type="GO" id="GO:0006891">
    <property type="term" value="P:intra-Golgi vesicle-mediated transport"/>
    <property type="evidence" value="ECO:0007669"/>
    <property type="project" value="TreeGrafter"/>
</dbReference>
<evidence type="ECO:0000259" key="8">
    <source>
        <dbReference type="Pfam" id="PF24967"/>
    </source>
</evidence>
<evidence type="ECO:0000256" key="3">
    <source>
        <dbReference type="ARBA" id="ARBA00023034"/>
    </source>
</evidence>
<sequence>MEPKRVIVTYCDESGNWAGIEKDLAARLPLRNLVWKPSNNRTKRNIAMLDVEFKRFTPESSKNLPPVTLLQNPYLNLYFVNCEDNETYRTTVKQQIRDWINLITSKKNQEWLIVHISSQESARAAKFLRASVLDRIKADFNTGKRDRVAQVRMADTEMSEMELWAEFTEKMKEGILTSFDQHVLTFEEDIRRLDSQRQMPGWNYCTFFILKEGLTNAYEMMNLHEEALRQYDELEASFFQILRDNALTWYGKFGGMQEGDNDANLLDLNRKPYRDLIMQNTISVFDFRTYLFGRQCNLLFRLRRPVEICHRALIFIPSFARTVREHVLNLTENFLESWIYTACMSIVNECDETIPLSTDDPHTMVSLDGAKAELLQLARQQLDKLGIQHGRLPKELPFTMSLGYDNTDSPTPEEVEKRPMPNELQEAVSSDETFDAVYMSVSARAIRGYDGSGRRRSSLLLHGDVAALQYYRKKYAEAARILESITWRYGHNHWTVLENELVIKHAKCLKELGETVKYAEACLTLLRNMDDLKDEDKLYYSNELFSTVTSKELKQEIHHEFAPMFTVKVVSVVDILQDDDGSYVDVMIENKLPKDIEFNKLSVRMVSGEVDELWFTLRHGIMHPGKNTFRVTCETSASGTYVLEKVHLKTGKLVFWYDFLQESRKRNFRVDSHPKALRATITRPQEMELGQTSTFVVHVSSGRNQVAEASLSLFSVSDGISLLKAPVLKYTKVTAVENGDSSKGEITFESYEVIPLPVFGPNETLAITVPYETHQTATEHPIKMAIHYLTPNSKRHSFRLTTSIDTVLPLQVSHSIIWRDDCLNLKLDLTCTSFVPIRILNVDLHHPSRIKEIKQAPFAGEMTLFPRQHATFVFKISRSIDAKDADLPAQFIVTYHSLRDEVEKALTSIVETDLAKMQLEQHALFLTSHLKRHLLKGIDYMAYGISDQLELPPLDVGSCETILAYHDPKIRETLISILKDLFSDNKRFDYDQIMTLTSSNRPLQISFPVPLPTSQLLTTVETVVDDSQELTVGSPATFKLVIKNSAYWNPNKDKDQVNDFYYEILVDYENWLLCGHRKRLFSAKPGMTTTHAVSLVPLKTGPLHVPKIQVTSATSSVYNQMAYVNEAEQVLIKPRTTTSTFFIDQQRGVHISGNMVDR</sequence>
<dbReference type="GeneID" id="33569650"/>
<comment type="subcellular location">
    <subcellularLocation>
        <location evidence="1">Golgi apparatus</location>
    </subcellularLocation>
</comment>
<dbReference type="InterPro" id="IPR022233">
    <property type="entry name" value="TRAPPC10/Trs130_C"/>
</dbReference>
<keyword evidence="3" id="KW-0333">Golgi apparatus</keyword>
<protein>
    <recommendedName>
        <fullName evidence="11">Trafficking protein particle complex subunit 10</fullName>
    </recommendedName>
</protein>
<feature type="domain" description="TRAPPC10/Trs130 C-terminal" evidence="4">
    <location>
        <begin position="1018"/>
        <end position="1119"/>
    </location>
</feature>
<dbReference type="Pfam" id="PF23273">
    <property type="entry name" value="DUF7076"/>
    <property type="match status" value="1"/>
</dbReference>
<dbReference type="InterPro" id="IPR055505">
    <property type="entry name" value="DUF7077"/>
</dbReference>
<keyword evidence="10" id="KW-1185">Reference proteome</keyword>
<dbReference type="InterPro" id="IPR045126">
    <property type="entry name" value="TRAPPC10/Trs130"/>
</dbReference>
<comment type="caution">
    <text evidence="9">The sequence shown here is derived from an EMBL/GenBank/DDBJ whole genome shotgun (WGS) entry which is preliminary data.</text>
</comment>
<dbReference type="EMBL" id="MCFF01000019">
    <property type="protein sequence ID" value="ORZ15428.1"/>
    <property type="molecule type" value="Genomic_DNA"/>
</dbReference>
<dbReference type="AlphaFoldDB" id="A0A1Y2GM43"/>
<evidence type="ECO:0000259" key="6">
    <source>
        <dbReference type="Pfam" id="PF23273"/>
    </source>
</evidence>
<dbReference type="GO" id="GO:0034498">
    <property type="term" value="P:early endosome to Golgi transport"/>
    <property type="evidence" value="ECO:0007669"/>
    <property type="project" value="TreeGrafter"/>
</dbReference>
<dbReference type="Pfam" id="PF12584">
    <property type="entry name" value="TRAPPC10"/>
    <property type="match status" value="1"/>
</dbReference>
<dbReference type="GO" id="GO:1990071">
    <property type="term" value="C:TRAPPII protein complex"/>
    <property type="evidence" value="ECO:0007669"/>
    <property type="project" value="InterPro"/>
</dbReference>
<evidence type="ECO:0000259" key="7">
    <source>
        <dbReference type="Pfam" id="PF23274"/>
    </source>
</evidence>
<dbReference type="InterPro" id="IPR056916">
    <property type="entry name" value="NTS_TR130"/>
</dbReference>
<dbReference type="InParanoid" id="A0A1Y2GM43"/>
<organism evidence="9 10">
    <name type="scientific">Lobosporangium transversale</name>
    <dbReference type="NCBI Taxonomy" id="64571"/>
    <lineage>
        <taxon>Eukaryota</taxon>
        <taxon>Fungi</taxon>
        <taxon>Fungi incertae sedis</taxon>
        <taxon>Mucoromycota</taxon>
        <taxon>Mortierellomycotina</taxon>
        <taxon>Mortierellomycetes</taxon>
        <taxon>Mortierellales</taxon>
        <taxon>Mortierellaceae</taxon>
        <taxon>Lobosporangium</taxon>
    </lineage>
</organism>
<dbReference type="Pfam" id="PF23274">
    <property type="entry name" value="DUF7077"/>
    <property type="match status" value="1"/>
</dbReference>
<feature type="domain" description="DUF7077" evidence="7">
    <location>
        <begin position="674"/>
        <end position="805"/>
    </location>
</feature>
<dbReference type="InterPro" id="IPR056913">
    <property type="entry name" value="TRAPPC10/Trs130_N"/>
</dbReference>
<feature type="domain" description="TRAPPC10/Trs130 N-terminal" evidence="5">
    <location>
        <begin position="1"/>
        <end position="309"/>
    </location>
</feature>
<dbReference type="PANTHER" id="PTHR13251">
    <property type="entry name" value="EPILEPSY HOLOPROSENCEPHALY CANDIDATE 1/TMEM1"/>
    <property type="match status" value="1"/>
</dbReference>
<proteinExistence type="predicted"/>
<dbReference type="PANTHER" id="PTHR13251:SF3">
    <property type="entry name" value="TRAFFICKING PROTEIN PARTICLE COMPLEX SUBUNIT 10"/>
    <property type="match status" value="1"/>
</dbReference>